<dbReference type="AlphaFoldDB" id="A0AAJ7WHX2"/>
<accession>A0AAJ7WHX2</accession>
<name>A0AAJ7WHX2_9ACAR</name>
<evidence type="ECO:0000256" key="1">
    <source>
        <dbReference type="SAM" id="Phobius"/>
    </source>
</evidence>
<protein>
    <submittedName>
        <fullName evidence="3">Uncharacterized protein LOC114828298</fullName>
    </submittedName>
</protein>
<keyword evidence="1" id="KW-1133">Transmembrane helix</keyword>
<evidence type="ECO:0000313" key="3">
    <source>
        <dbReference type="RefSeq" id="XP_028967711.1"/>
    </source>
</evidence>
<dbReference type="RefSeq" id="XP_028967711.1">
    <property type="nucleotide sequence ID" value="XM_029111878.1"/>
</dbReference>
<gene>
    <name evidence="3" type="primary">LOC114828298</name>
</gene>
<keyword evidence="2" id="KW-1185">Reference proteome</keyword>
<keyword evidence="1" id="KW-0812">Transmembrane</keyword>
<dbReference type="KEGG" id="goe:114828298"/>
<proteinExistence type="predicted"/>
<dbReference type="GeneID" id="114828298"/>
<dbReference type="Proteomes" id="UP000694867">
    <property type="component" value="Unplaced"/>
</dbReference>
<evidence type="ECO:0000313" key="2">
    <source>
        <dbReference type="Proteomes" id="UP000694867"/>
    </source>
</evidence>
<reference evidence="3" key="1">
    <citation type="submission" date="2025-08" db="UniProtKB">
        <authorList>
            <consortium name="RefSeq"/>
        </authorList>
    </citation>
    <scope>IDENTIFICATION</scope>
</reference>
<feature type="transmembrane region" description="Helical" evidence="1">
    <location>
        <begin position="6"/>
        <end position="29"/>
    </location>
</feature>
<sequence length="273" mass="30538">MVSTKQVSLGVLVFAGSVLVVFGVLFGLYKALAGARGRPVSSALLHATRLGYDPCVEIPLEKTTCYTLVILSHTNNEGLRDLLAFIYANETVKRDFCFEPMVVVFNGNDNNFITSRIENEFGQPTVVFEKVSAGFLALLRKRDHPYVFVLDSFAPHPRQLRQIVSDQGQTWNCTLRYCSVFERLFSPTACGSTCSMSLSPALTGCAVSSMVFDRRAEFFERWSFAQDVQTSLFTALPEGSSVYEVHKERSNSISVQRMVRHHRLYYRPSSGTG</sequence>
<organism evidence="2 3">
    <name type="scientific">Galendromus occidentalis</name>
    <name type="common">western predatory mite</name>
    <dbReference type="NCBI Taxonomy" id="34638"/>
    <lineage>
        <taxon>Eukaryota</taxon>
        <taxon>Metazoa</taxon>
        <taxon>Ecdysozoa</taxon>
        <taxon>Arthropoda</taxon>
        <taxon>Chelicerata</taxon>
        <taxon>Arachnida</taxon>
        <taxon>Acari</taxon>
        <taxon>Parasitiformes</taxon>
        <taxon>Mesostigmata</taxon>
        <taxon>Gamasina</taxon>
        <taxon>Phytoseioidea</taxon>
        <taxon>Phytoseiidae</taxon>
        <taxon>Typhlodrominae</taxon>
        <taxon>Galendromus</taxon>
    </lineage>
</organism>
<keyword evidence="1" id="KW-0472">Membrane</keyword>